<name>A0A7V3E7E5_9BACT</name>
<gene>
    <name evidence="2" type="ORF">ENS31_06365</name>
</gene>
<organism evidence="2">
    <name type="scientific">Ignavibacterium album</name>
    <dbReference type="NCBI Taxonomy" id="591197"/>
    <lineage>
        <taxon>Bacteria</taxon>
        <taxon>Pseudomonadati</taxon>
        <taxon>Ignavibacteriota</taxon>
        <taxon>Ignavibacteria</taxon>
        <taxon>Ignavibacteriales</taxon>
        <taxon>Ignavibacteriaceae</taxon>
        <taxon>Ignavibacterium</taxon>
    </lineage>
</organism>
<dbReference type="Gene3D" id="2.60.40.4070">
    <property type="match status" value="1"/>
</dbReference>
<dbReference type="InterPro" id="IPR026444">
    <property type="entry name" value="Secre_tail"/>
</dbReference>
<accession>A0A7V3E7E5</accession>
<comment type="caution">
    <text evidence="2">The sequence shown here is derived from an EMBL/GenBank/DDBJ whole genome shotgun (WGS) entry which is preliminary data.</text>
</comment>
<dbReference type="EMBL" id="DSUJ01000008">
    <property type="protein sequence ID" value="HFI91144.1"/>
    <property type="molecule type" value="Genomic_DNA"/>
</dbReference>
<reference evidence="2" key="1">
    <citation type="journal article" date="2020" name="mSystems">
        <title>Genome- and Community-Level Interaction Insights into Carbon Utilization and Element Cycling Functions of Hydrothermarchaeota in Hydrothermal Sediment.</title>
        <authorList>
            <person name="Zhou Z."/>
            <person name="Liu Y."/>
            <person name="Xu W."/>
            <person name="Pan J."/>
            <person name="Luo Z.H."/>
            <person name="Li M."/>
        </authorList>
    </citation>
    <scope>NUCLEOTIDE SEQUENCE [LARGE SCALE GENOMIC DNA]</scope>
    <source>
        <strain evidence="2">SpSt-479</strain>
    </source>
</reference>
<proteinExistence type="predicted"/>
<dbReference type="Pfam" id="PF18962">
    <property type="entry name" value="Por_Secre_tail"/>
    <property type="match status" value="1"/>
</dbReference>
<evidence type="ECO:0000259" key="1">
    <source>
        <dbReference type="Pfam" id="PF18962"/>
    </source>
</evidence>
<protein>
    <submittedName>
        <fullName evidence="2">T9SS type A sorting domain-containing protein</fullName>
    </submittedName>
</protein>
<dbReference type="NCBIfam" id="TIGR04183">
    <property type="entry name" value="Por_Secre_tail"/>
    <property type="match status" value="1"/>
</dbReference>
<feature type="domain" description="Secretion system C-terminal sorting" evidence="1">
    <location>
        <begin position="144"/>
        <end position="209"/>
    </location>
</feature>
<dbReference type="AlphaFoldDB" id="A0A7V3E7E5"/>
<evidence type="ECO:0000313" key="2">
    <source>
        <dbReference type="EMBL" id="HFI91144.1"/>
    </source>
</evidence>
<sequence>MKILISSENGDVTGHKFATFRWADLGSVCNINCLRDLTINTLWDDGEWEYQTGFYFTYKVYIYKNGINIYTSPWLISDWTYTVGNLLASDLIKVDIVYQTITSCIGRINNHAHIYAYDEWSPTYQYKENSTFLNEIDFDIKQNYPNPFNPNTTIDFTLASDSRVTLKLFDVLGQEVMTLINGNYSSGMHKVNFDASGLNSGVYVYRIDAVGVDGKTFTSTRKMILNK</sequence>